<accession>A0A6N9V697</accession>
<keyword evidence="1" id="KW-1133">Transmembrane helix</keyword>
<name>A0A6N9V697_STRMI</name>
<keyword evidence="1" id="KW-0812">Transmembrane</keyword>
<dbReference type="Proteomes" id="UP000471648">
    <property type="component" value="Unassembled WGS sequence"/>
</dbReference>
<dbReference type="EMBL" id="JAAGME010000616">
    <property type="protein sequence ID" value="NEB68360.1"/>
    <property type="molecule type" value="Genomic_DNA"/>
</dbReference>
<organism evidence="2 3">
    <name type="scientific">Streptomyces microflavus</name>
    <name type="common">Streptomyces lipmanii</name>
    <dbReference type="NCBI Taxonomy" id="1919"/>
    <lineage>
        <taxon>Bacteria</taxon>
        <taxon>Bacillati</taxon>
        <taxon>Actinomycetota</taxon>
        <taxon>Actinomycetes</taxon>
        <taxon>Kitasatosporales</taxon>
        <taxon>Streptomycetaceae</taxon>
        <taxon>Streptomyces</taxon>
    </lineage>
</organism>
<feature type="transmembrane region" description="Helical" evidence="1">
    <location>
        <begin position="46"/>
        <end position="67"/>
    </location>
</feature>
<feature type="transmembrane region" description="Helical" evidence="1">
    <location>
        <begin position="73"/>
        <end position="95"/>
    </location>
</feature>
<sequence>MSVLDAPVTAAAPAASTTGLTPIFVRLKLTLLRNGLRQSTGRRTAFIVSLVLTLLLAAGQVLGLVLLRGNAQAGTVVVLLTAVVALGWAVLPLFFPSGDDTLDPTRLVMLPLR</sequence>
<feature type="non-terminal residue" evidence="2">
    <location>
        <position position="113"/>
    </location>
</feature>
<evidence type="ECO:0000313" key="2">
    <source>
        <dbReference type="EMBL" id="NEB68360.1"/>
    </source>
</evidence>
<evidence type="ECO:0000313" key="3">
    <source>
        <dbReference type="Proteomes" id="UP000471648"/>
    </source>
</evidence>
<keyword evidence="1" id="KW-0472">Membrane</keyword>
<gene>
    <name evidence="2" type="ORF">G3I39_15090</name>
</gene>
<proteinExistence type="predicted"/>
<comment type="caution">
    <text evidence="2">The sequence shown here is derived from an EMBL/GenBank/DDBJ whole genome shotgun (WGS) entry which is preliminary data.</text>
</comment>
<evidence type="ECO:0000256" key="1">
    <source>
        <dbReference type="SAM" id="Phobius"/>
    </source>
</evidence>
<protein>
    <submittedName>
        <fullName evidence="2">Transporter</fullName>
    </submittedName>
</protein>
<reference evidence="2 3" key="1">
    <citation type="submission" date="2020-01" db="EMBL/GenBank/DDBJ databases">
        <title>Insect and environment-associated Actinomycetes.</title>
        <authorList>
            <person name="Currrie C."/>
            <person name="Chevrette M."/>
            <person name="Carlson C."/>
            <person name="Stubbendieck R."/>
            <person name="Wendt-Pienkowski E."/>
        </authorList>
    </citation>
    <scope>NUCLEOTIDE SEQUENCE [LARGE SCALE GENOMIC DNA]</scope>
    <source>
        <strain evidence="2 3">SID14438</strain>
    </source>
</reference>
<dbReference type="AlphaFoldDB" id="A0A6N9V697"/>